<evidence type="ECO:0000259" key="2">
    <source>
        <dbReference type="Pfam" id="PF00753"/>
    </source>
</evidence>
<evidence type="ECO:0000256" key="1">
    <source>
        <dbReference type="SAM" id="SignalP"/>
    </source>
</evidence>
<dbReference type="PANTHER" id="PTHR42663:SF6">
    <property type="entry name" value="HYDROLASE C777.06C-RELATED"/>
    <property type="match status" value="1"/>
</dbReference>
<dbReference type="AlphaFoldDB" id="A0AAE0GD89"/>
<feature type="chain" id="PRO_5042273061" description="Metallo-beta-lactamase domain-containing protein" evidence="1">
    <location>
        <begin position="21"/>
        <end position="291"/>
    </location>
</feature>
<protein>
    <recommendedName>
        <fullName evidence="2">Metallo-beta-lactamase domain-containing protein</fullName>
    </recommendedName>
</protein>
<dbReference type="Gene3D" id="3.60.15.10">
    <property type="entry name" value="Ribonuclease Z/Hydroxyacylglutathione hydrolase-like"/>
    <property type="match status" value="1"/>
</dbReference>
<feature type="domain" description="Metallo-beta-lactamase" evidence="2">
    <location>
        <begin position="89"/>
        <end position="154"/>
    </location>
</feature>
<reference evidence="3 4" key="1">
    <citation type="journal article" date="2015" name="Genome Biol. Evol.">
        <title>Comparative Genomics of a Bacterivorous Green Alga Reveals Evolutionary Causalities and Consequences of Phago-Mixotrophic Mode of Nutrition.</title>
        <authorList>
            <person name="Burns J.A."/>
            <person name="Paasch A."/>
            <person name="Narechania A."/>
            <person name="Kim E."/>
        </authorList>
    </citation>
    <scope>NUCLEOTIDE SEQUENCE [LARGE SCALE GENOMIC DNA]</scope>
    <source>
        <strain evidence="3 4">PLY_AMNH</strain>
    </source>
</reference>
<proteinExistence type="predicted"/>
<keyword evidence="4" id="KW-1185">Reference proteome</keyword>
<dbReference type="InterPro" id="IPR036866">
    <property type="entry name" value="RibonucZ/Hydroxyglut_hydro"/>
</dbReference>
<evidence type="ECO:0000313" key="4">
    <source>
        <dbReference type="Proteomes" id="UP001190700"/>
    </source>
</evidence>
<dbReference type="InterPro" id="IPR001279">
    <property type="entry name" value="Metallo-B-lactamas"/>
</dbReference>
<sequence>MIPAAVALAVGTVSIWLARARKRCKPEDVPSNAPPFPPKQGEFDVIFLGTGASTGVPTITHIIQGTDGKGKACEVCQDALNSGSRNRRNNVSILVRFCDFDGSTKHLMVDAGKTMRTAVIESFPKFGVRDIDALLLTHGHADAVLGLDDLRDLQVLEDVVEDGKFLGYRTLTGAPLKVVSNKATLDTAKSIFPYLAGGVEMVKPNVMRRRVACLEWVEVEDKAMLCEETAGMPVRVFPVFHGSNYISLGFAFGRCETFGKGKWHVGLDPDALALPMFAHQSQVAWQIGLYD</sequence>
<comment type="caution">
    <text evidence="3">The sequence shown here is derived from an EMBL/GenBank/DDBJ whole genome shotgun (WGS) entry which is preliminary data.</text>
</comment>
<keyword evidence="1" id="KW-0732">Signal</keyword>
<dbReference type="PANTHER" id="PTHR42663">
    <property type="entry name" value="HYDROLASE C777.06C-RELATED-RELATED"/>
    <property type="match status" value="1"/>
</dbReference>
<feature type="signal peptide" evidence="1">
    <location>
        <begin position="1"/>
        <end position="20"/>
    </location>
</feature>
<dbReference type="SUPFAM" id="SSF56281">
    <property type="entry name" value="Metallo-hydrolase/oxidoreductase"/>
    <property type="match status" value="1"/>
</dbReference>
<gene>
    <name evidence="3" type="ORF">CYMTET_16104</name>
</gene>
<accession>A0AAE0GD89</accession>
<dbReference type="Pfam" id="PF00753">
    <property type="entry name" value="Lactamase_B"/>
    <property type="match status" value="1"/>
</dbReference>
<dbReference type="EMBL" id="LGRX02007018">
    <property type="protein sequence ID" value="KAK3275783.1"/>
    <property type="molecule type" value="Genomic_DNA"/>
</dbReference>
<dbReference type="CDD" id="cd16279">
    <property type="entry name" value="metallo-hydrolase-like_MBL-fold"/>
    <property type="match status" value="1"/>
</dbReference>
<organism evidence="3 4">
    <name type="scientific">Cymbomonas tetramitiformis</name>
    <dbReference type="NCBI Taxonomy" id="36881"/>
    <lineage>
        <taxon>Eukaryota</taxon>
        <taxon>Viridiplantae</taxon>
        <taxon>Chlorophyta</taxon>
        <taxon>Pyramimonadophyceae</taxon>
        <taxon>Pyramimonadales</taxon>
        <taxon>Pyramimonadaceae</taxon>
        <taxon>Cymbomonas</taxon>
    </lineage>
</organism>
<name>A0AAE0GD89_9CHLO</name>
<dbReference type="Proteomes" id="UP001190700">
    <property type="component" value="Unassembled WGS sequence"/>
</dbReference>
<evidence type="ECO:0000313" key="3">
    <source>
        <dbReference type="EMBL" id="KAK3275783.1"/>
    </source>
</evidence>